<name>A0A5N5GAZ3_9ROSA</name>
<gene>
    <name evidence="1" type="ORF">D8674_018634</name>
</gene>
<reference evidence="1 2" key="3">
    <citation type="submission" date="2019-11" db="EMBL/GenBank/DDBJ databases">
        <title>A de novo genome assembly of a pear dwarfing rootstock.</title>
        <authorList>
            <person name="Wang F."/>
            <person name="Wang J."/>
            <person name="Li S."/>
            <person name="Zhang Y."/>
            <person name="Fang M."/>
            <person name="Ma L."/>
            <person name="Zhao Y."/>
            <person name="Jiang S."/>
        </authorList>
    </citation>
    <scope>NUCLEOTIDE SEQUENCE [LARGE SCALE GENOMIC DNA]</scope>
    <source>
        <strain evidence="1">S2</strain>
        <tissue evidence="1">Leaf</tissue>
    </source>
</reference>
<reference evidence="2" key="2">
    <citation type="submission" date="2019-10" db="EMBL/GenBank/DDBJ databases">
        <title>A de novo genome assembly of a pear dwarfing rootstock.</title>
        <authorList>
            <person name="Wang F."/>
            <person name="Wang J."/>
            <person name="Li S."/>
            <person name="Zhang Y."/>
            <person name="Fang M."/>
            <person name="Ma L."/>
            <person name="Zhao Y."/>
            <person name="Jiang S."/>
        </authorList>
    </citation>
    <scope>NUCLEOTIDE SEQUENCE [LARGE SCALE GENOMIC DNA]</scope>
</reference>
<dbReference type="EMBL" id="SMOL01000487">
    <property type="protein sequence ID" value="KAB2610602.1"/>
    <property type="molecule type" value="Genomic_DNA"/>
</dbReference>
<sequence length="60" mass="6816">MNCDIQSSSTSDRSFNQAVNVKFHRGLSKRFPYNPTWSKSLLGPKWHGAKVADMFAKVEN</sequence>
<organism evidence="1 2">
    <name type="scientific">Pyrus ussuriensis x Pyrus communis</name>
    <dbReference type="NCBI Taxonomy" id="2448454"/>
    <lineage>
        <taxon>Eukaryota</taxon>
        <taxon>Viridiplantae</taxon>
        <taxon>Streptophyta</taxon>
        <taxon>Embryophyta</taxon>
        <taxon>Tracheophyta</taxon>
        <taxon>Spermatophyta</taxon>
        <taxon>Magnoliopsida</taxon>
        <taxon>eudicotyledons</taxon>
        <taxon>Gunneridae</taxon>
        <taxon>Pentapetalae</taxon>
        <taxon>rosids</taxon>
        <taxon>fabids</taxon>
        <taxon>Rosales</taxon>
        <taxon>Rosaceae</taxon>
        <taxon>Amygdaloideae</taxon>
        <taxon>Maleae</taxon>
        <taxon>Pyrus</taxon>
    </lineage>
</organism>
<accession>A0A5N5GAZ3</accession>
<evidence type="ECO:0000313" key="2">
    <source>
        <dbReference type="Proteomes" id="UP000327157"/>
    </source>
</evidence>
<reference evidence="1 2" key="1">
    <citation type="submission" date="2019-09" db="EMBL/GenBank/DDBJ databases">
        <authorList>
            <person name="Ou C."/>
        </authorList>
    </citation>
    <scope>NUCLEOTIDE SEQUENCE [LARGE SCALE GENOMIC DNA]</scope>
    <source>
        <strain evidence="1">S2</strain>
        <tissue evidence="1">Leaf</tissue>
    </source>
</reference>
<keyword evidence="2" id="KW-1185">Reference proteome</keyword>
<protein>
    <submittedName>
        <fullName evidence="1">Zinc finger protein CONSTANS-LIKE 12</fullName>
    </submittedName>
</protein>
<comment type="caution">
    <text evidence="1">The sequence shown here is derived from an EMBL/GenBank/DDBJ whole genome shotgun (WGS) entry which is preliminary data.</text>
</comment>
<dbReference type="Proteomes" id="UP000327157">
    <property type="component" value="Chromosome 17"/>
</dbReference>
<evidence type="ECO:0000313" key="1">
    <source>
        <dbReference type="EMBL" id="KAB2610602.1"/>
    </source>
</evidence>
<proteinExistence type="predicted"/>
<dbReference type="AlphaFoldDB" id="A0A5N5GAZ3"/>